<dbReference type="eggNOG" id="KOG1204">
    <property type="taxonomic scope" value="Eukaryota"/>
</dbReference>
<dbReference type="GeneID" id="19318527"/>
<dbReference type="InterPro" id="IPR036291">
    <property type="entry name" value="NAD(P)-bd_dom_sf"/>
</dbReference>
<dbReference type="InterPro" id="IPR020904">
    <property type="entry name" value="Sc_DH/Rdtase_CS"/>
</dbReference>
<dbReference type="SUPFAM" id="SSF51735">
    <property type="entry name" value="NAD(P)-binding Rossmann-fold domains"/>
    <property type="match status" value="1"/>
</dbReference>
<dbReference type="PRINTS" id="PR00081">
    <property type="entry name" value="GDHRDH"/>
</dbReference>
<comment type="similarity">
    <text evidence="1 4">Belongs to the short-chain dehydrogenases/reductases (SDR) family.</text>
</comment>
<evidence type="ECO:0000256" key="3">
    <source>
        <dbReference type="ARBA" id="ARBA00023002"/>
    </source>
</evidence>
<gene>
    <name evidence="5" type="ORF">PFL1_04423</name>
</gene>
<protein>
    <submittedName>
        <fullName evidence="5">Uncharacterized protein</fullName>
    </submittedName>
</protein>
<dbReference type="HOGENOM" id="CLU_010194_2_11_1"/>
<dbReference type="InterPro" id="IPR002347">
    <property type="entry name" value="SDR_fam"/>
</dbReference>
<dbReference type="PROSITE" id="PS00061">
    <property type="entry name" value="ADH_SHORT"/>
    <property type="match status" value="1"/>
</dbReference>
<keyword evidence="3" id="KW-0560">Oxidoreductase</keyword>
<organism evidence="5 6">
    <name type="scientific">Pseudozyma flocculosa PF-1</name>
    <dbReference type="NCBI Taxonomy" id="1277687"/>
    <lineage>
        <taxon>Eukaryota</taxon>
        <taxon>Fungi</taxon>
        <taxon>Dikarya</taxon>
        <taxon>Basidiomycota</taxon>
        <taxon>Ustilaginomycotina</taxon>
        <taxon>Ustilaginomycetes</taxon>
        <taxon>Ustilaginales</taxon>
        <taxon>Ustilaginaceae</taxon>
        <taxon>Pseudozyma</taxon>
    </lineage>
</organism>
<evidence type="ECO:0000256" key="1">
    <source>
        <dbReference type="ARBA" id="ARBA00006484"/>
    </source>
</evidence>
<dbReference type="KEGG" id="pfp:PFL1_04423"/>
<dbReference type="EMBL" id="KE361636">
    <property type="protein sequence ID" value="EPQ28096.1"/>
    <property type="molecule type" value="Genomic_DNA"/>
</dbReference>
<name>A0A061HBW3_9BASI</name>
<reference evidence="5 6" key="1">
    <citation type="journal article" date="2013" name="Plant Cell">
        <title>The transition from a phytopathogenic smut ancestor to an anamorphic biocontrol agent deciphered by comparative whole-genome analysis.</title>
        <authorList>
            <person name="Lefebvre F."/>
            <person name="Joly D.L."/>
            <person name="Labbe C."/>
            <person name="Teichmann B."/>
            <person name="Linning R."/>
            <person name="Belzile F."/>
            <person name="Bakkeren G."/>
            <person name="Belanger R.R."/>
        </authorList>
    </citation>
    <scope>NUCLEOTIDE SEQUENCE [LARGE SCALE GENOMIC DNA]</scope>
    <source>
        <strain evidence="5 6">PF-1</strain>
    </source>
</reference>
<dbReference type="AlphaFoldDB" id="A0A061HBW3"/>
<evidence type="ECO:0000313" key="6">
    <source>
        <dbReference type="Proteomes" id="UP000053664"/>
    </source>
</evidence>
<dbReference type="GO" id="GO:0050664">
    <property type="term" value="F:oxidoreductase activity, acting on NAD(P)H, oxygen as acceptor"/>
    <property type="evidence" value="ECO:0007669"/>
    <property type="project" value="TreeGrafter"/>
</dbReference>
<proteinExistence type="inferred from homology"/>
<dbReference type="Proteomes" id="UP000053664">
    <property type="component" value="Unassembled WGS sequence"/>
</dbReference>
<dbReference type="Gene3D" id="3.40.50.720">
    <property type="entry name" value="NAD(P)-binding Rossmann-like Domain"/>
    <property type="match status" value="1"/>
</dbReference>
<dbReference type="PRINTS" id="PR00080">
    <property type="entry name" value="SDRFAMILY"/>
</dbReference>
<dbReference type="Pfam" id="PF00106">
    <property type="entry name" value="adh_short"/>
    <property type="match status" value="1"/>
</dbReference>
<evidence type="ECO:0000256" key="2">
    <source>
        <dbReference type="ARBA" id="ARBA00022857"/>
    </source>
</evidence>
<dbReference type="RefSeq" id="XP_007880139.1">
    <property type="nucleotide sequence ID" value="XM_007881948.1"/>
</dbReference>
<evidence type="ECO:0000313" key="5">
    <source>
        <dbReference type="EMBL" id="EPQ28096.1"/>
    </source>
</evidence>
<dbReference type="GO" id="GO:0016616">
    <property type="term" value="F:oxidoreductase activity, acting on the CH-OH group of donors, NAD or NADP as acceptor"/>
    <property type="evidence" value="ECO:0007669"/>
    <property type="project" value="UniProtKB-ARBA"/>
</dbReference>
<dbReference type="OrthoDB" id="9876299at2759"/>
<evidence type="ECO:0000256" key="4">
    <source>
        <dbReference type="RuleBase" id="RU000363"/>
    </source>
</evidence>
<dbReference type="PANTHER" id="PTHR43008">
    <property type="entry name" value="BENZIL REDUCTASE"/>
    <property type="match status" value="1"/>
</dbReference>
<sequence>MSAATTTNAVDRPVVLLTGCSRGLGLSVLQQLLDGTTLIPQANVVAISRSLPQPLSSLLESHPDSVIHVQGSTTDDAVSQTAVDRAIAKWGRIDALILNAGIVDVARIQDLSTADFAHQLNVNTVSLIATIRAALPHLRNANGGGRVVFVSSGAAVGNTSGWSAYNASKAAMNSICRTMANEEKQIACFAVRPGVIDTEMQVQIRGAGTHMVPAEYERFVNMHKEGKLLPPHLPAHSLAALAVKGSRSHPKEKGSDKGIGELGGFVNWDAEELAGFKLDT</sequence>
<dbReference type="PANTHER" id="PTHR43008:SF8">
    <property type="entry name" value="BENZIL REDUCTASE ((S)-BENZOIN FORMING) IRC24"/>
    <property type="match status" value="1"/>
</dbReference>
<keyword evidence="2" id="KW-0521">NADP</keyword>
<accession>A0A061HBW3</accession>